<dbReference type="InterPro" id="IPR014825">
    <property type="entry name" value="DNA_alkylation"/>
</dbReference>
<evidence type="ECO:0000256" key="1">
    <source>
        <dbReference type="SAM" id="MobiDB-lite"/>
    </source>
</evidence>
<dbReference type="Gene3D" id="1.25.10.90">
    <property type="match status" value="1"/>
</dbReference>
<protein>
    <submittedName>
        <fullName evidence="2">DNA alkylation repair protein</fullName>
    </submittedName>
</protein>
<dbReference type="SUPFAM" id="SSF48371">
    <property type="entry name" value="ARM repeat"/>
    <property type="match status" value="1"/>
</dbReference>
<dbReference type="AlphaFoldDB" id="A0A7K4BYI8"/>
<evidence type="ECO:0000313" key="3">
    <source>
        <dbReference type="Proteomes" id="UP000526302"/>
    </source>
</evidence>
<dbReference type="EMBL" id="JAAZKV010000007">
    <property type="protein sequence ID" value="NMA44324.1"/>
    <property type="molecule type" value="Genomic_DNA"/>
</dbReference>
<dbReference type="PANTHER" id="PTHR34070:SF1">
    <property type="entry name" value="DNA ALKYLATION REPAIR PROTEIN"/>
    <property type="match status" value="1"/>
</dbReference>
<dbReference type="Pfam" id="PF08713">
    <property type="entry name" value="DNA_alkylation"/>
    <property type="match status" value="1"/>
</dbReference>
<comment type="caution">
    <text evidence="2">The sequence shown here is derived from an EMBL/GenBank/DDBJ whole genome shotgun (WGS) entry which is preliminary data.</text>
</comment>
<proteinExistence type="predicted"/>
<evidence type="ECO:0000313" key="2">
    <source>
        <dbReference type="EMBL" id="NMA44324.1"/>
    </source>
</evidence>
<accession>A0A7K4BYI8</accession>
<dbReference type="Proteomes" id="UP000526302">
    <property type="component" value="Unassembled WGS sequence"/>
</dbReference>
<name>A0A7K4BYI8_9ARCH</name>
<dbReference type="InterPro" id="IPR016024">
    <property type="entry name" value="ARM-type_fold"/>
</dbReference>
<organism evidence="2 3">
    <name type="scientific">Candidatus Iainarchaeum sp</name>
    <dbReference type="NCBI Taxonomy" id="3101447"/>
    <lineage>
        <taxon>Archaea</taxon>
        <taxon>Candidatus Iainarchaeota</taxon>
        <taxon>Candidatus Iainarchaeia</taxon>
        <taxon>Candidatus Iainarchaeales</taxon>
        <taxon>Candidatus Iainarchaeaceae</taxon>
        <taxon>Candidatus Iainarchaeum</taxon>
    </lineage>
</organism>
<reference evidence="2 3" key="1">
    <citation type="journal article" date="2020" name="Biotechnol. Biofuels">
        <title>New insights from the biogas microbiome by comprehensive genome-resolved metagenomics of nearly 1600 species originating from multiple anaerobic digesters.</title>
        <authorList>
            <person name="Campanaro S."/>
            <person name="Treu L."/>
            <person name="Rodriguez-R L.M."/>
            <person name="Kovalovszki A."/>
            <person name="Ziels R.M."/>
            <person name="Maus I."/>
            <person name="Zhu X."/>
            <person name="Kougias P.G."/>
            <person name="Basile A."/>
            <person name="Luo G."/>
            <person name="Schluter A."/>
            <person name="Konstantinidis K.T."/>
            <person name="Angelidaki I."/>
        </authorList>
    </citation>
    <scope>NUCLEOTIDE SEQUENCE [LARGE SCALE GENOMIC DNA]</scope>
    <source>
        <strain evidence="2">AS22ysBPME_79</strain>
    </source>
</reference>
<feature type="region of interest" description="Disordered" evidence="1">
    <location>
        <begin position="1"/>
        <end position="27"/>
    </location>
</feature>
<dbReference type="CDD" id="cd06561">
    <property type="entry name" value="AlkD_like"/>
    <property type="match status" value="1"/>
</dbReference>
<sequence length="288" mass="33853">MKTTQTTKQTPNQTSNQTTNNNSNQPINQKLSQFTHQTLTQPLLQPHHQSANELIKELNTLKNPKKAKVLQRFFKTGVGEYGEGDIFLGITVPILKSVSKKYYLELSELQKLLDSKIHEHRLIALFILIKKYENAKKEKNKKVQKEIYEFYLKNLKKSNINNWDLIDLSTPNILGDYLIEHDKSAKILYTLSKSKLLWERRAAILGTFSFIKQKRTTHTLKISKILLNDEEDLIQKAVGWMLREMGKRASEKQLCEFLDKNYKKMPRTMLRYAIEKLNEKQKKHYMKK</sequence>
<gene>
    <name evidence="2" type="ORF">GX950_00725</name>
</gene>
<dbReference type="PANTHER" id="PTHR34070">
    <property type="entry name" value="ARMADILLO-TYPE FOLD"/>
    <property type="match status" value="1"/>
</dbReference>